<dbReference type="AlphaFoldDB" id="A0A1M2VUW7"/>
<sequence length="65" mass="7087">MDFPPLQRDWRPRVRAESALTSGGFVARVSTLFASRGQDAGQMVLPRTSFVPGIPQMGKVEALQA</sequence>
<dbReference type="Proteomes" id="UP000184267">
    <property type="component" value="Unassembled WGS sequence"/>
</dbReference>
<accession>A0A1M2VUW7</accession>
<proteinExistence type="predicted"/>
<comment type="caution">
    <text evidence="1">The sequence shown here is derived from an EMBL/GenBank/DDBJ whole genome shotgun (WGS) entry which is preliminary data.</text>
</comment>
<dbReference type="EMBL" id="MNAD01000645">
    <property type="protein sequence ID" value="OJT11409.1"/>
    <property type="molecule type" value="Genomic_DNA"/>
</dbReference>
<name>A0A1M2VUW7_TRAPU</name>
<organism evidence="1 2">
    <name type="scientific">Trametes pubescens</name>
    <name type="common">White-rot fungus</name>
    <dbReference type="NCBI Taxonomy" id="154538"/>
    <lineage>
        <taxon>Eukaryota</taxon>
        <taxon>Fungi</taxon>
        <taxon>Dikarya</taxon>
        <taxon>Basidiomycota</taxon>
        <taxon>Agaricomycotina</taxon>
        <taxon>Agaricomycetes</taxon>
        <taxon>Polyporales</taxon>
        <taxon>Polyporaceae</taxon>
        <taxon>Trametes</taxon>
    </lineage>
</organism>
<protein>
    <submittedName>
        <fullName evidence="1">Uncharacterized protein</fullName>
    </submittedName>
</protein>
<reference evidence="1 2" key="1">
    <citation type="submission" date="2016-10" db="EMBL/GenBank/DDBJ databases">
        <title>Genome sequence of the basidiomycete white-rot fungus Trametes pubescens.</title>
        <authorList>
            <person name="Makela M.R."/>
            <person name="Granchi Z."/>
            <person name="Peng M."/>
            <person name="De Vries R.P."/>
            <person name="Grigoriev I."/>
            <person name="Riley R."/>
            <person name="Hilden K."/>
        </authorList>
    </citation>
    <scope>NUCLEOTIDE SEQUENCE [LARGE SCALE GENOMIC DNA]</scope>
    <source>
        <strain evidence="1 2">FBCC735</strain>
    </source>
</reference>
<keyword evidence="2" id="KW-1185">Reference proteome</keyword>
<evidence type="ECO:0000313" key="1">
    <source>
        <dbReference type="EMBL" id="OJT11409.1"/>
    </source>
</evidence>
<gene>
    <name evidence="1" type="ORF">TRAPUB_12074</name>
</gene>
<evidence type="ECO:0000313" key="2">
    <source>
        <dbReference type="Proteomes" id="UP000184267"/>
    </source>
</evidence>